<keyword evidence="1" id="KW-0378">Hydrolase</keyword>
<evidence type="ECO:0000313" key="1">
    <source>
        <dbReference type="EMBL" id="SCM57824.1"/>
    </source>
</evidence>
<organism evidence="1 2">
    <name type="scientific">Petrimonas mucosa</name>
    <dbReference type="NCBI Taxonomy" id="1642646"/>
    <lineage>
        <taxon>Bacteria</taxon>
        <taxon>Pseudomonadati</taxon>
        <taxon>Bacteroidota</taxon>
        <taxon>Bacteroidia</taxon>
        <taxon>Bacteroidales</taxon>
        <taxon>Dysgonomonadaceae</taxon>
        <taxon>Petrimonas</taxon>
    </lineage>
</organism>
<dbReference type="KEGG" id="pmuc:ING2E5A_1527"/>
<accession>A0A1G4G764</accession>
<dbReference type="STRING" id="1642646.ING2E5A_1527"/>
<dbReference type="RefSeq" id="WP_154670056.1">
    <property type="nucleotide sequence ID" value="NZ_LT608328.1"/>
</dbReference>
<dbReference type="GO" id="GO:0004386">
    <property type="term" value="F:helicase activity"/>
    <property type="evidence" value="ECO:0007669"/>
    <property type="project" value="UniProtKB-KW"/>
</dbReference>
<dbReference type="Proteomes" id="UP000178485">
    <property type="component" value="Chromosome i"/>
</dbReference>
<protein>
    <submittedName>
        <fullName evidence="1">Helicase conserved C-terminal domain protein</fullName>
    </submittedName>
</protein>
<sequence>MRDSLVISLVQHPSFGYMLQPLFASFCPETEVYSITEMARADSPTFQTLTEEEQEIVKLAERYSGKNLMRAYSNEDNEVEFLRKVTASTIETYIRPFIEKKQGRLIEIMQATGTPLFSREKTRIRDFRTNQKLEVLREPSTMVFHFRNKETFTYHVEVQNGASSVNLHDRFFAPLVSNPAVAVIGKQLHHFVDIDEKKLRPFFKKKNIEVPPRSVPEYIRGFVVQCMKNYTVKSEGIPVFEQKHRPVAVLMLEPDFDLRPVLTLYFHYGERRFAIDKPYKKEVEVLEEGGEFRIGWFYRNEAWEREQVRLLTEGGLSLSRTRQFIVSGSEREQEPDSIALIEWINQHGELLKSFDLGSI</sequence>
<keyword evidence="1" id="KW-0347">Helicase</keyword>
<keyword evidence="2" id="KW-1185">Reference proteome</keyword>
<proteinExistence type="predicted"/>
<name>A0A1G4G764_9BACT</name>
<dbReference type="EMBL" id="LT608328">
    <property type="protein sequence ID" value="SCM57824.1"/>
    <property type="molecule type" value="Genomic_DNA"/>
</dbReference>
<gene>
    <name evidence="1" type="ORF">ING2E5A_1527</name>
</gene>
<keyword evidence="1" id="KW-0547">Nucleotide-binding</keyword>
<keyword evidence="1" id="KW-0067">ATP-binding</keyword>
<evidence type="ECO:0000313" key="2">
    <source>
        <dbReference type="Proteomes" id="UP000178485"/>
    </source>
</evidence>
<reference evidence="1 2" key="1">
    <citation type="submission" date="2016-08" db="EMBL/GenBank/DDBJ databases">
        <authorList>
            <person name="Seilhamer J.J."/>
        </authorList>
    </citation>
    <scope>NUCLEOTIDE SEQUENCE [LARGE SCALE GENOMIC DNA]</scope>
    <source>
        <strain evidence="1">ING2-E5A</strain>
    </source>
</reference>
<dbReference type="AlphaFoldDB" id="A0A1G4G764"/>